<evidence type="ECO:0000259" key="8">
    <source>
        <dbReference type="PROSITE" id="PS51366"/>
    </source>
</evidence>
<evidence type="ECO:0000256" key="5">
    <source>
        <dbReference type="ARBA" id="ARBA00022845"/>
    </source>
</evidence>
<dbReference type="FunFam" id="1.25.40.180:FF:000009">
    <property type="entry name" value="programmed cell death protein 4"/>
    <property type="match status" value="1"/>
</dbReference>
<feature type="domain" description="MI" evidence="8">
    <location>
        <begin position="28"/>
        <end position="149"/>
    </location>
</feature>
<evidence type="ECO:0000256" key="1">
    <source>
        <dbReference type="ARBA" id="ARBA00004496"/>
    </source>
</evidence>
<dbReference type="PANTHER" id="PTHR12626:SF2">
    <property type="entry name" value="MA3 DOMAIN-CONTAINING TRANSLATION REGULATORY FACTOR 2"/>
    <property type="match status" value="1"/>
</dbReference>
<dbReference type="GO" id="GO:0045892">
    <property type="term" value="P:negative regulation of DNA-templated transcription"/>
    <property type="evidence" value="ECO:0007669"/>
    <property type="project" value="InterPro"/>
</dbReference>
<dbReference type="SUPFAM" id="SSF48371">
    <property type="entry name" value="ARM repeat"/>
    <property type="match status" value="4"/>
</dbReference>
<keyword evidence="5" id="KW-0810">Translation regulation</keyword>
<keyword evidence="3" id="KW-0963">Cytoplasm</keyword>
<dbReference type="AlphaFoldDB" id="S8EGZ6"/>
<dbReference type="InterPro" id="IPR039778">
    <property type="entry name" value="PDCD4"/>
</dbReference>
<evidence type="ECO:0000313" key="9">
    <source>
        <dbReference type="EMBL" id="EPS71937.1"/>
    </source>
</evidence>
<dbReference type="Proteomes" id="UP000015453">
    <property type="component" value="Unassembled WGS sequence"/>
</dbReference>
<dbReference type="Pfam" id="PF02847">
    <property type="entry name" value="MA3"/>
    <property type="match status" value="4"/>
</dbReference>
<evidence type="ECO:0000256" key="2">
    <source>
        <dbReference type="ARBA" id="ARBA00005497"/>
    </source>
</evidence>
<sequence length="608" mass="67586">MDFSPSPMEDRPPKGGGENGEAEEALAEFRKKSAIIIEEYFDNDDLASTADELRDLEMHSYAYYFVKKLVSTAMDRRDKEKEMASALLSSLYGDLISPSQVYKGFHKLVESADDFTVDIPDAVDVLAMFIARAVVDDILPPSFLSKTASLLGRDSKGLDAIRRAEKSYLSAPLHAETMERRWGGGGGRRRRNSVDDLKRRIDDLLIEYTVSGDVKEACRCIKDLGVPHFHHEIVKRAVVMAMEKRRSEGVIMGLLKRATEEGLINSSQTSKGFSRIIDSVEDLRLDIPNAEQLLQGLISKAASDGWLSASSLKPLRPAAAAVVVDEGKIAGFKKKAVAMIREYFLSGDVSEVSCCLEMENEKYSSPELNAAFVKKLIDLAMDRKNREKEMASVLLSTLRLPSDDVAAAFVMLIESAGDASLDNPDLFQDLAMFLSRAVVDEVLAPKDLEEIGRHSGDGDPSGVIRTANSLLGAPLSSERILRCWGGWAAEDVKWKIGSLLAEFEAGGDAAEACRCIKELGMPFFHHEVVKKCVVRMMEGRKEERMWGLLDRCFQMRLISGSQMREGFGRVRECVHDLALDVPQAHTHFDRLLRRAHAQGWIIQETHIN</sequence>
<organism evidence="9 10">
    <name type="scientific">Genlisea aurea</name>
    <dbReference type="NCBI Taxonomy" id="192259"/>
    <lineage>
        <taxon>Eukaryota</taxon>
        <taxon>Viridiplantae</taxon>
        <taxon>Streptophyta</taxon>
        <taxon>Embryophyta</taxon>
        <taxon>Tracheophyta</taxon>
        <taxon>Spermatophyta</taxon>
        <taxon>Magnoliopsida</taxon>
        <taxon>eudicotyledons</taxon>
        <taxon>Gunneridae</taxon>
        <taxon>Pentapetalae</taxon>
        <taxon>asterids</taxon>
        <taxon>lamiids</taxon>
        <taxon>Lamiales</taxon>
        <taxon>Lentibulariaceae</taxon>
        <taxon>Genlisea</taxon>
    </lineage>
</organism>
<feature type="domain" description="MI" evidence="8">
    <location>
        <begin position="331"/>
        <end position="453"/>
    </location>
</feature>
<dbReference type="SMART" id="SM00544">
    <property type="entry name" value="MA3"/>
    <property type="match status" value="4"/>
</dbReference>
<evidence type="ECO:0000256" key="3">
    <source>
        <dbReference type="ARBA" id="ARBA00022490"/>
    </source>
</evidence>
<dbReference type="OrthoDB" id="414546at2759"/>
<gene>
    <name evidence="9" type="ORF">M569_02819</name>
</gene>
<evidence type="ECO:0000256" key="4">
    <source>
        <dbReference type="ARBA" id="ARBA00022737"/>
    </source>
</evidence>
<proteinExistence type="inferred from homology"/>
<evidence type="ECO:0000256" key="6">
    <source>
        <dbReference type="ARBA" id="ARBA00023242"/>
    </source>
</evidence>
<comment type="caution">
    <text evidence="9">The sequence shown here is derived from an EMBL/GenBank/DDBJ whole genome shotgun (WGS) entry which is preliminary data.</text>
</comment>
<dbReference type="PANTHER" id="PTHR12626">
    <property type="entry name" value="PROGRAMMED CELL DEATH 4"/>
    <property type="match status" value="1"/>
</dbReference>
<keyword evidence="4" id="KW-0677">Repeat</keyword>
<dbReference type="Gene3D" id="1.25.40.180">
    <property type="match status" value="4"/>
</dbReference>
<keyword evidence="10" id="KW-1185">Reference proteome</keyword>
<dbReference type="GO" id="GO:0005737">
    <property type="term" value="C:cytoplasm"/>
    <property type="evidence" value="ECO:0007669"/>
    <property type="project" value="UniProtKB-SubCell"/>
</dbReference>
<comment type="similarity">
    <text evidence="2">Belongs to the PDCD4 family.</text>
</comment>
<evidence type="ECO:0000313" key="10">
    <source>
        <dbReference type="Proteomes" id="UP000015453"/>
    </source>
</evidence>
<feature type="domain" description="MI" evidence="8">
    <location>
        <begin position="196"/>
        <end position="317"/>
    </location>
</feature>
<protein>
    <recommendedName>
        <fullName evidence="8">MI domain-containing protein</fullName>
    </recommendedName>
</protein>
<dbReference type="GO" id="GO:0006417">
    <property type="term" value="P:regulation of translation"/>
    <property type="evidence" value="ECO:0007669"/>
    <property type="project" value="UniProtKB-KW"/>
</dbReference>
<reference evidence="9 10" key="1">
    <citation type="journal article" date="2013" name="BMC Genomics">
        <title>The miniature genome of a carnivorous plant Genlisea aurea contains a low number of genes and short non-coding sequences.</title>
        <authorList>
            <person name="Leushkin E.V."/>
            <person name="Sutormin R.A."/>
            <person name="Nabieva E.R."/>
            <person name="Penin A.A."/>
            <person name="Kondrashov A.S."/>
            <person name="Logacheva M.D."/>
        </authorList>
    </citation>
    <scope>NUCLEOTIDE SEQUENCE [LARGE SCALE GENOMIC DNA]</scope>
</reference>
<keyword evidence="6" id="KW-0539">Nucleus</keyword>
<feature type="region of interest" description="Disordered" evidence="7">
    <location>
        <begin position="1"/>
        <end position="23"/>
    </location>
</feature>
<dbReference type="InterPro" id="IPR016024">
    <property type="entry name" value="ARM-type_fold"/>
</dbReference>
<dbReference type="EMBL" id="AUSU01001048">
    <property type="protein sequence ID" value="EPS71937.1"/>
    <property type="molecule type" value="Genomic_DNA"/>
</dbReference>
<dbReference type="InterPro" id="IPR003891">
    <property type="entry name" value="Initiation_fac_eIF4g_MI"/>
</dbReference>
<dbReference type="PROSITE" id="PS51366">
    <property type="entry name" value="MI"/>
    <property type="match status" value="4"/>
</dbReference>
<name>S8EGZ6_9LAMI</name>
<evidence type="ECO:0000256" key="7">
    <source>
        <dbReference type="SAM" id="MobiDB-lite"/>
    </source>
</evidence>
<comment type="subcellular location">
    <subcellularLocation>
        <location evidence="1">Cytoplasm</location>
    </subcellularLocation>
</comment>
<accession>S8EGZ6</accession>
<feature type="domain" description="MI" evidence="8">
    <location>
        <begin position="491"/>
        <end position="608"/>
    </location>
</feature>